<dbReference type="CDD" id="cd02976">
    <property type="entry name" value="NrdH"/>
    <property type="match status" value="1"/>
</dbReference>
<reference evidence="3 4" key="1">
    <citation type="submission" date="2018-06" db="EMBL/GenBank/DDBJ databases">
        <authorList>
            <consortium name="Pathogen Informatics"/>
            <person name="Doyle S."/>
        </authorList>
    </citation>
    <scope>NUCLEOTIDE SEQUENCE [LARGE SCALE GENOMIC DNA]</scope>
    <source>
        <strain evidence="3 4">NCTC11820</strain>
    </source>
</reference>
<evidence type="ECO:0000313" key="3">
    <source>
        <dbReference type="EMBL" id="SQB64287.1"/>
    </source>
</evidence>
<accession>A0A2X2YKU8</accession>
<dbReference type="EMBL" id="UASJ01000001">
    <property type="protein sequence ID" value="SQB64287.1"/>
    <property type="molecule type" value="Genomic_DNA"/>
</dbReference>
<evidence type="ECO:0000256" key="1">
    <source>
        <dbReference type="SAM" id="MobiDB-lite"/>
    </source>
</evidence>
<dbReference type="PROSITE" id="PS51354">
    <property type="entry name" value="GLUTAREDOXIN_2"/>
    <property type="match status" value="1"/>
</dbReference>
<proteinExistence type="predicted"/>
<dbReference type="Pfam" id="PF00462">
    <property type="entry name" value="Glutaredoxin"/>
    <property type="match status" value="1"/>
</dbReference>
<name>A0A2X2YKU8_9ACTO</name>
<evidence type="ECO:0000259" key="2">
    <source>
        <dbReference type="Pfam" id="PF00462"/>
    </source>
</evidence>
<evidence type="ECO:0000313" key="4">
    <source>
        <dbReference type="Proteomes" id="UP000250245"/>
    </source>
</evidence>
<dbReference type="RefSeq" id="WP_013188557.1">
    <property type="nucleotide sequence ID" value="NZ_CP068112.1"/>
</dbReference>
<dbReference type="InterPro" id="IPR002109">
    <property type="entry name" value="Glutaredoxin"/>
</dbReference>
<dbReference type="Proteomes" id="UP000250245">
    <property type="component" value="Unassembled WGS sequence"/>
</dbReference>
<dbReference type="AlphaFoldDB" id="A0A2X2YKU8"/>
<dbReference type="GeneID" id="89224297"/>
<feature type="region of interest" description="Disordered" evidence="1">
    <location>
        <begin position="98"/>
        <end position="124"/>
    </location>
</feature>
<protein>
    <submittedName>
        <fullName evidence="3">Glutaredoxin-like protein nrdH</fullName>
    </submittedName>
</protein>
<feature type="domain" description="Glutaredoxin" evidence="2">
    <location>
        <begin position="8"/>
        <end position="60"/>
    </location>
</feature>
<dbReference type="SUPFAM" id="SSF52833">
    <property type="entry name" value="Thioredoxin-like"/>
    <property type="match status" value="1"/>
</dbReference>
<sequence>MTDTEVLTIYSAPNCMGCKMTARALQKAGVKFKLVDLTTLSPEAIEAFKAEGLMQAPIVRTGEGDQWSGFRPDKIKQTVETMPADQVDEALAKIYEERFGKPMDTAKPTQEATQRERKPKPRRQ</sequence>
<dbReference type="InterPro" id="IPR036249">
    <property type="entry name" value="Thioredoxin-like_sf"/>
</dbReference>
<dbReference type="Gene3D" id="3.40.30.10">
    <property type="entry name" value="Glutaredoxin"/>
    <property type="match status" value="1"/>
</dbReference>
<organism evidence="3 4">
    <name type="scientific">Mobiluncus curtisii</name>
    <dbReference type="NCBI Taxonomy" id="2051"/>
    <lineage>
        <taxon>Bacteria</taxon>
        <taxon>Bacillati</taxon>
        <taxon>Actinomycetota</taxon>
        <taxon>Actinomycetes</taxon>
        <taxon>Actinomycetales</taxon>
        <taxon>Actinomycetaceae</taxon>
        <taxon>Mobiluncus</taxon>
    </lineage>
</organism>
<gene>
    <name evidence="3" type="primary">nrdH_2</name>
    <name evidence="3" type="ORF">NCTC11820_00622</name>
</gene>